<name>A0ABU1U466_9BACL</name>
<keyword evidence="2" id="KW-1185">Reference proteome</keyword>
<reference evidence="1 2" key="1">
    <citation type="submission" date="2023-07" db="EMBL/GenBank/DDBJ databases">
        <title>Sorghum-associated microbial communities from plants grown in Nebraska, USA.</title>
        <authorList>
            <person name="Schachtman D."/>
        </authorList>
    </citation>
    <scope>NUCLEOTIDE SEQUENCE [LARGE SCALE GENOMIC DNA]</scope>
    <source>
        <strain evidence="1 2">BE211</strain>
    </source>
</reference>
<sequence>MHSRQTVRYICEEYTSGNCYYYKSEIITHDNWKNLDSLSWSSPRPISRKTFLKQKKAGFKTEYRFIKKEPAQVLPLPLLSKPSF</sequence>
<gene>
    <name evidence="1" type="ORF">J2X07_003270</name>
</gene>
<accession>A0ABU1U466</accession>
<evidence type="ECO:0000313" key="1">
    <source>
        <dbReference type="EMBL" id="MDR7074275.1"/>
    </source>
</evidence>
<organism evidence="1 2">
    <name type="scientific">Fictibacillus barbaricus</name>
    <dbReference type="NCBI Taxonomy" id="182136"/>
    <lineage>
        <taxon>Bacteria</taxon>
        <taxon>Bacillati</taxon>
        <taxon>Bacillota</taxon>
        <taxon>Bacilli</taxon>
        <taxon>Bacillales</taxon>
        <taxon>Fictibacillaceae</taxon>
        <taxon>Fictibacillus</taxon>
    </lineage>
</organism>
<evidence type="ECO:0000313" key="2">
    <source>
        <dbReference type="Proteomes" id="UP001258181"/>
    </source>
</evidence>
<dbReference type="EMBL" id="JAVDWA010000006">
    <property type="protein sequence ID" value="MDR7074275.1"/>
    <property type="molecule type" value="Genomic_DNA"/>
</dbReference>
<dbReference type="Proteomes" id="UP001258181">
    <property type="component" value="Unassembled WGS sequence"/>
</dbReference>
<proteinExistence type="predicted"/>
<comment type="caution">
    <text evidence="1">The sequence shown here is derived from an EMBL/GenBank/DDBJ whole genome shotgun (WGS) entry which is preliminary data.</text>
</comment>
<protein>
    <submittedName>
        <fullName evidence="1">Uncharacterized protein</fullName>
    </submittedName>
</protein>